<dbReference type="GeneID" id="77727604"/>
<comment type="caution">
    <text evidence="2">The sequence shown here is derived from an EMBL/GenBank/DDBJ whole genome shotgun (WGS) entry which is preliminary data.</text>
</comment>
<dbReference type="EMBL" id="JAKWFO010000003">
    <property type="protein sequence ID" value="KAI9638465.1"/>
    <property type="molecule type" value="Genomic_DNA"/>
</dbReference>
<proteinExistence type="predicted"/>
<evidence type="ECO:0000313" key="2">
    <source>
        <dbReference type="EMBL" id="KAI9638465.1"/>
    </source>
</evidence>
<feature type="signal peptide" evidence="1">
    <location>
        <begin position="1"/>
        <end position="21"/>
    </location>
</feature>
<dbReference type="AlphaFoldDB" id="A0AA38HDY1"/>
<dbReference type="Proteomes" id="UP001164286">
    <property type="component" value="Unassembled WGS sequence"/>
</dbReference>
<sequence length="598" mass="63472">MSLLPLFLLLALSGLVSETMGQASTWIFRIDSVQSYETGSNVGANLVIGTIALPQHQYTAGVFGGIANQATIPNSRGIGNHETRPSYPDNVSFVIVVYNAVGNPRAANDTLWKLVEAAPSTIPNPTNDEHAVLSYDASSFAKEMGPTLTGTCDQLVLSKQIIIPAAFALNSRTVTSYPGVILADSSQYPGAKCPGWTYIIRYTVSRSVAYTPTSVQHIGGYCLSRAAASNTFCSSKLPAPWPRLPGFSLNLHQTLLQGRQTLRIEFQNFTINSLANKFGDWTWAGTDFLRFWMTATSRTKDGYEVLSLENRYGLASLTGCGRPFARNGSQGFYMDVTWNVSEPLGISLTGVTSRNSSIDTLGSAIIDAGAAYAAAWTNASLSGSFNSSSGDQFALSAGLNGITGNKIEQALNAVRSLAGDCNGVVYRFAYTIPPYILQRLGDGGYFPISTRYSENFPGLRCGVSDYQAFARVSLTSFKSSTRRSLLPAWAQRWTPTSPVQNVQRRPLPLPGPLHRRADSFTLTTGSVIGSVASQAASSGVPAGASLQAPQANATVLPGVASLPAICGADKSSAQSGVSVQNAALTAVFALCSSLLVIL</sequence>
<name>A0AA38HDY1_9TREE</name>
<feature type="chain" id="PRO_5041413396" evidence="1">
    <location>
        <begin position="22"/>
        <end position="598"/>
    </location>
</feature>
<accession>A0AA38HDY1</accession>
<protein>
    <submittedName>
        <fullName evidence="2">Uncharacterized protein</fullName>
    </submittedName>
</protein>
<evidence type="ECO:0000313" key="3">
    <source>
        <dbReference type="Proteomes" id="UP001164286"/>
    </source>
</evidence>
<keyword evidence="1" id="KW-0732">Signal</keyword>
<evidence type="ECO:0000256" key="1">
    <source>
        <dbReference type="SAM" id="SignalP"/>
    </source>
</evidence>
<dbReference type="RefSeq" id="XP_052948242.1">
    <property type="nucleotide sequence ID" value="XM_053088399.1"/>
</dbReference>
<organism evidence="2 3">
    <name type="scientific">Dioszegia hungarica</name>
    <dbReference type="NCBI Taxonomy" id="4972"/>
    <lineage>
        <taxon>Eukaryota</taxon>
        <taxon>Fungi</taxon>
        <taxon>Dikarya</taxon>
        <taxon>Basidiomycota</taxon>
        <taxon>Agaricomycotina</taxon>
        <taxon>Tremellomycetes</taxon>
        <taxon>Tremellales</taxon>
        <taxon>Bulleribasidiaceae</taxon>
        <taxon>Dioszegia</taxon>
    </lineage>
</organism>
<reference evidence="2" key="1">
    <citation type="journal article" date="2022" name="G3 (Bethesda)">
        <title>High quality genome of the basidiomycete yeast Dioszegia hungarica PDD-24b-2 isolated from cloud water.</title>
        <authorList>
            <person name="Jarrige D."/>
            <person name="Haridas S."/>
            <person name="Bleykasten-Grosshans C."/>
            <person name="Joly M."/>
            <person name="Nadalig T."/>
            <person name="Sancelme M."/>
            <person name="Vuilleumier S."/>
            <person name="Grigoriev I.V."/>
            <person name="Amato P."/>
            <person name="Bringel F."/>
        </authorList>
    </citation>
    <scope>NUCLEOTIDE SEQUENCE</scope>
    <source>
        <strain evidence="2">PDD-24b-2</strain>
    </source>
</reference>
<gene>
    <name evidence="2" type="ORF">MKK02DRAFT_31903</name>
</gene>
<keyword evidence="3" id="KW-1185">Reference proteome</keyword>